<reference evidence="2" key="1">
    <citation type="submission" date="2023-03" db="EMBL/GenBank/DDBJ databases">
        <title>Massive genome expansion in bonnet fungi (Mycena s.s.) driven by repeated elements and novel gene families across ecological guilds.</title>
        <authorList>
            <consortium name="Lawrence Berkeley National Laboratory"/>
            <person name="Harder C.B."/>
            <person name="Miyauchi S."/>
            <person name="Viragh M."/>
            <person name="Kuo A."/>
            <person name="Thoen E."/>
            <person name="Andreopoulos B."/>
            <person name="Lu D."/>
            <person name="Skrede I."/>
            <person name="Drula E."/>
            <person name="Henrissat B."/>
            <person name="Morin E."/>
            <person name="Kohler A."/>
            <person name="Barry K."/>
            <person name="LaButti K."/>
            <person name="Morin E."/>
            <person name="Salamov A."/>
            <person name="Lipzen A."/>
            <person name="Mereny Z."/>
            <person name="Hegedus B."/>
            <person name="Baldrian P."/>
            <person name="Stursova M."/>
            <person name="Weitz H."/>
            <person name="Taylor A."/>
            <person name="Grigoriev I.V."/>
            <person name="Nagy L.G."/>
            <person name="Martin F."/>
            <person name="Kauserud H."/>
        </authorList>
    </citation>
    <scope>NUCLEOTIDE SEQUENCE</scope>
    <source>
        <strain evidence="2">CBHHK002</strain>
    </source>
</reference>
<evidence type="ECO:0000313" key="2">
    <source>
        <dbReference type="EMBL" id="KAJ7314653.1"/>
    </source>
</evidence>
<name>A0AAD6ZAX7_9AGAR</name>
<evidence type="ECO:0000313" key="3">
    <source>
        <dbReference type="Proteomes" id="UP001218218"/>
    </source>
</evidence>
<feature type="compositionally biased region" description="Polar residues" evidence="1">
    <location>
        <begin position="161"/>
        <end position="174"/>
    </location>
</feature>
<gene>
    <name evidence="2" type="ORF">DFH08DRAFT_1041289</name>
</gene>
<dbReference type="AlphaFoldDB" id="A0AAD6ZAX7"/>
<keyword evidence="3" id="KW-1185">Reference proteome</keyword>
<organism evidence="2 3">
    <name type="scientific">Mycena albidolilacea</name>
    <dbReference type="NCBI Taxonomy" id="1033008"/>
    <lineage>
        <taxon>Eukaryota</taxon>
        <taxon>Fungi</taxon>
        <taxon>Dikarya</taxon>
        <taxon>Basidiomycota</taxon>
        <taxon>Agaricomycotina</taxon>
        <taxon>Agaricomycetes</taxon>
        <taxon>Agaricomycetidae</taxon>
        <taxon>Agaricales</taxon>
        <taxon>Marasmiineae</taxon>
        <taxon>Mycenaceae</taxon>
        <taxon>Mycena</taxon>
    </lineage>
</organism>
<protein>
    <submittedName>
        <fullName evidence="2">Uncharacterized protein</fullName>
    </submittedName>
</protein>
<accession>A0AAD6ZAX7</accession>
<feature type="compositionally biased region" description="Low complexity" evidence="1">
    <location>
        <begin position="108"/>
        <end position="134"/>
    </location>
</feature>
<proteinExistence type="predicted"/>
<dbReference type="Proteomes" id="UP001218218">
    <property type="component" value="Unassembled WGS sequence"/>
</dbReference>
<feature type="region of interest" description="Disordered" evidence="1">
    <location>
        <begin position="107"/>
        <end position="200"/>
    </location>
</feature>
<sequence length="258" mass="28039">MASNSHKKQNRPRCVWSDSHDTILIRTLWECKDVGMQSDSGWKPQVWPICAEKLQGGSGGEKTAEKAQDHYINSHSNARKWRKTPFPLYDDILYLVNAIVATGAGAATQSQPSGESQTTSQSTQATSATQPSQPVSSQGPDNNMGPGNISGDTLVNDDDLTPSSPMRTPAITTSSRKRPAITSTLSSPNRGPRSRRKRNAEAASEISIALRDVAQSLNVVGSPEVRDWAIAIAQTYIAATKKSRRMAFIRSFLEDAEL</sequence>
<evidence type="ECO:0000256" key="1">
    <source>
        <dbReference type="SAM" id="MobiDB-lite"/>
    </source>
</evidence>
<comment type="caution">
    <text evidence="2">The sequence shown here is derived from an EMBL/GenBank/DDBJ whole genome shotgun (WGS) entry which is preliminary data.</text>
</comment>
<dbReference type="EMBL" id="JARIHO010000066">
    <property type="protein sequence ID" value="KAJ7314653.1"/>
    <property type="molecule type" value="Genomic_DNA"/>
</dbReference>